<evidence type="ECO:0000313" key="2">
    <source>
        <dbReference type="EMBL" id="CAG5084942.1"/>
    </source>
</evidence>
<feature type="region of interest" description="Disordered" evidence="1">
    <location>
        <begin position="77"/>
        <end position="107"/>
    </location>
</feature>
<proteinExistence type="predicted"/>
<feature type="compositionally biased region" description="Basic and acidic residues" evidence="1">
    <location>
        <begin position="78"/>
        <end position="99"/>
    </location>
</feature>
<gene>
    <name evidence="2" type="ORF">HICCMSTLAB_LOCUS4236</name>
</gene>
<comment type="caution">
    <text evidence="2">The sequence shown here is derived from an EMBL/GenBank/DDBJ whole genome shotgun (WGS) entry which is preliminary data.</text>
</comment>
<reference evidence="2" key="1">
    <citation type="submission" date="2021-04" db="EMBL/GenBank/DDBJ databases">
        <authorList>
            <person name="Chebbi M.A.C M."/>
        </authorList>
    </citation>
    <scope>NUCLEOTIDE SEQUENCE</scope>
</reference>
<dbReference type="AlphaFoldDB" id="A0A8J2MNL4"/>
<organism evidence="2 3">
    <name type="scientific">Cotesia congregata</name>
    <name type="common">Parasitoid wasp</name>
    <name type="synonym">Apanteles congregatus</name>
    <dbReference type="NCBI Taxonomy" id="51543"/>
    <lineage>
        <taxon>Eukaryota</taxon>
        <taxon>Metazoa</taxon>
        <taxon>Ecdysozoa</taxon>
        <taxon>Arthropoda</taxon>
        <taxon>Hexapoda</taxon>
        <taxon>Insecta</taxon>
        <taxon>Pterygota</taxon>
        <taxon>Neoptera</taxon>
        <taxon>Endopterygota</taxon>
        <taxon>Hymenoptera</taxon>
        <taxon>Apocrita</taxon>
        <taxon>Ichneumonoidea</taxon>
        <taxon>Braconidae</taxon>
        <taxon>Microgastrinae</taxon>
        <taxon>Cotesia</taxon>
    </lineage>
</organism>
<dbReference type="Proteomes" id="UP000786811">
    <property type="component" value="Unassembled WGS sequence"/>
</dbReference>
<name>A0A8J2MNL4_COTCN</name>
<sequence length="107" mass="12303">MIKSIPLGLTSHTLKTSMKKKFLDGEEDPEKVYVVEWHDGPEPLGGRICYNARVIAILKKITVLEKKFKALDGMQSPRRVDPKLFDKDVSLKAKEPQKPEKKKRSLW</sequence>
<accession>A0A8J2MNL4</accession>
<keyword evidence="3" id="KW-1185">Reference proteome</keyword>
<evidence type="ECO:0000313" key="3">
    <source>
        <dbReference type="Proteomes" id="UP000786811"/>
    </source>
</evidence>
<dbReference type="EMBL" id="CAJNRD030001118">
    <property type="protein sequence ID" value="CAG5084942.1"/>
    <property type="molecule type" value="Genomic_DNA"/>
</dbReference>
<protein>
    <submittedName>
        <fullName evidence="2">Uncharacterized protein</fullName>
    </submittedName>
</protein>
<evidence type="ECO:0000256" key="1">
    <source>
        <dbReference type="SAM" id="MobiDB-lite"/>
    </source>
</evidence>